<feature type="region of interest" description="Disordered" evidence="1">
    <location>
        <begin position="1"/>
        <end position="27"/>
    </location>
</feature>
<dbReference type="AlphaFoldDB" id="K9WP60"/>
<evidence type="ECO:0000256" key="1">
    <source>
        <dbReference type="SAM" id="MobiDB-lite"/>
    </source>
</evidence>
<organism evidence="2 3">
    <name type="scientific">Allocoleopsis franciscana PCC 7113</name>
    <dbReference type="NCBI Taxonomy" id="1173027"/>
    <lineage>
        <taxon>Bacteria</taxon>
        <taxon>Bacillati</taxon>
        <taxon>Cyanobacteriota</taxon>
        <taxon>Cyanophyceae</taxon>
        <taxon>Coleofasciculales</taxon>
        <taxon>Coleofasciculaceae</taxon>
        <taxon>Allocoleopsis</taxon>
        <taxon>Allocoleopsis franciscana</taxon>
    </lineage>
</organism>
<proteinExistence type="predicted"/>
<dbReference type="Proteomes" id="UP000010471">
    <property type="component" value="Chromosome"/>
</dbReference>
<feature type="compositionally biased region" description="Polar residues" evidence="1">
    <location>
        <begin position="1"/>
        <end position="19"/>
    </location>
</feature>
<dbReference type="STRING" id="1173027.Mic7113_5974"/>
<dbReference type="eggNOG" id="ENOG5033E5Y">
    <property type="taxonomic scope" value="Bacteria"/>
</dbReference>
<keyword evidence="3" id="KW-1185">Reference proteome</keyword>
<dbReference type="EMBL" id="CP003630">
    <property type="protein sequence ID" value="AFZ21576.1"/>
    <property type="molecule type" value="Genomic_DNA"/>
</dbReference>
<dbReference type="RefSeq" id="WP_015185705.1">
    <property type="nucleotide sequence ID" value="NC_019738.1"/>
</dbReference>
<evidence type="ECO:0000313" key="3">
    <source>
        <dbReference type="Proteomes" id="UP000010471"/>
    </source>
</evidence>
<protein>
    <submittedName>
        <fullName evidence="2">Uncharacterized protein</fullName>
    </submittedName>
</protein>
<evidence type="ECO:0000313" key="2">
    <source>
        <dbReference type="EMBL" id="AFZ21576.1"/>
    </source>
</evidence>
<dbReference type="KEGG" id="mic:Mic7113_5974"/>
<dbReference type="HOGENOM" id="CLU_191320_0_0_3"/>
<accession>K9WP60</accession>
<name>K9WP60_9CYAN</name>
<sequence length="96" mass="10605">MVSDFSGQTHAQVMTSPGTEPSFKPIGDISVPAGYAAPALVQSKSKTEELAKISKLAGKVLQDPLLMRLLSDRVYKLMLEDLRRQQERSRNYGGRL</sequence>
<gene>
    <name evidence="2" type="ORF">Mic7113_5974</name>
</gene>
<reference evidence="2 3" key="1">
    <citation type="submission" date="2012-06" db="EMBL/GenBank/DDBJ databases">
        <title>Finished chromosome of genome of Microcoleus sp. PCC 7113.</title>
        <authorList>
            <consortium name="US DOE Joint Genome Institute"/>
            <person name="Gugger M."/>
            <person name="Coursin T."/>
            <person name="Rippka R."/>
            <person name="Tandeau De Marsac N."/>
            <person name="Huntemann M."/>
            <person name="Wei C.-L."/>
            <person name="Han J."/>
            <person name="Detter J.C."/>
            <person name="Han C."/>
            <person name="Tapia R."/>
            <person name="Chen A."/>
            <person name="Kyrpides N."/>
            <person name="Mavromatis K."/>
            <person name="Markowitz V."/>
            <person name="Szeto E."/>
            <person name="Ivanova N."/>
            <person name="Pagani I."/>
            <person name="Pati A."/>
            <person name="Goodwin L."/>
            <person name="Nordberg H.P."/>
            <person name="Cantor M.N."/>
            <person name="Hua S.X."/>
            <person name="Woyke T."/>
            <person name="Kerfeld C.A."/>
        </authorList>
    </citation>
    <scope>NUCLEOTIDE SEQUENCE [LARGE SCALE GENOMIC DNA]</scope>
    <source>
        <strain evidence="2 3">PCC 7113</strain>
    </source>
</reference>